<keyword evidence="2" id="KW-1185">Reference proteome</keyword>
<comment type="caution">
    <text evidence="1">The sequence shown here is derived from an EMBL/GenBank/DDBJ whole genome shotgun (WGS) entry which is preliminary data.</text>
</comment>
<accession>A0A371HUR8</accession>
<dbReference type="EMBL" id="QJKJ01001669">
    <property type="protein sequence ID" value="RDY06539.1"/>
    <property type="molecule type" value="Genomic_DNA"/>
</dbReference>
<reference evidence="1" key="1">
    <citation type="submission" date="2018-05" db="EMBL/GenBank/DDBJ databases">
        <title>Draft genome of Mucuna pruriens seed.</title>
        <authorList>
            <person name="Nnadi N.E."/>
            <person name="Vos R."/>
            <person name="Hasami M.H."/>
            <person name="Devisetty U.K."/>
            <person name="Aguiy J.C."/>
        </authorList>
    </citation>
    <scope>NUCLEOTIDE SEQUENCE [LARGE SCALE GENOMIC DNA]</scope>
    <source>
        <strain evidence="1">JCA_2017</strain>
    </source>
</reference>
<evidence type="ECO:0000313" key="2">
    <source>
        <dbReference type="Proteomes" id="UP000257109"/>
    </source>
</evidence>
<gene>
    <name evidence="1" type="ORF">CR513_09455</name>
</gene>
<dbReference type="AlphaFoldDB" id="A0A371HUR8"/>
<proteinExistence type="predicted"/>
<organism evidence="1 2">
    <name type="scientific">Mucuna pruriens</name>
    <name type="common">Velvet bean</name>
    <name type="synonym">Dolichos pruriens</name>
    <dbReference type="NCBI Taxonomy" id="157652"/>
    <lineage>
        <taxon>Eukaryota</taxon>
        <taxon>Viridiplantae</taxon>
        <taxon>Streptophyta</taxon>
        <taxon>Embryophyta</taxon>
        <taxon>Tracheophyta</taxon>
        <taxon>Spermatophyta</taxon>
        <taxon>Magnoliopsida</taxon>
        <taxon>eudicotyledons</taxon>
        <taxon>Gunneridae</taxon>
        <taxon>Pentapetalae</taxon>
        <taxon>rosids</taxon>
        <taxon>fabids</taxon>
        <taxon>Fabales</taxon>
        <taxon>Fabaceae</taxon>
        <taxon>Papilionoideae</taxon>
        <taxon>50 kb inversion clade</taxon>
        <taxon>NPAAA clade</taxon>
        <taxon>indigoferoid/millettioid clade</taxon>
        <taxon>Phaseoleae</taxon>
        <taxon>Mucuna</taxon>
    </lineage>
</organism>
<name>A0A371HUR8_MUCPR</name>
<sequence>MHKRKKMKGSVEVGGIVSVLTKNEDFTIGAQTLSNKCRDPEIFSVPCTIGEYTFANGMLDLNKSSSANILYDFDPKIELTLCRIRKVRNIVVSSDSINTSPTSENSVSTTNTIDFSTTNSFFSLNNYQQ</sequence>
<dbReference type="Proteomes" id="UP000257109">
    <property type="component" value="Unassembled WGS sequence"/>
</dbReference>
<evidence type="ECO:0000313" key="1">
    <source>
        <dbReference type="EMBL" id="RDY06539.1"/>
    </source>
</evidence>
<protein>
    <submittedName>
        <fullName evidence="1">Uncharacterized protein</fullName>
    </submittedName>
</protein>
<feature type="non-terminal residue" evidence="1">
    <location>
        <position position="1"/>
    </location>
</feature>
<dbReference type="OrthoDB" id="778454at2759"/>